<keyword evidence="2" id="KW-1185">Reference proteome</keyword>
<evidence type="ECO:0000313" key="1">
    <source>
        <dbReference type="EMBL" id="RXH75272.1"/>
    </source>
</evidence>
<comment type="caution">
    <text evidence="1">The sequence shown here is derived from an EMBL/GenBank/DDBJ whole genome shotgun (WGS) entry which is preliminary data.</text>
</comment>
<dbReference type="AlphaFoldDB" id="A0A498HZ59"/>
<evidence type="ECO:0000313" key="2">
    <source>
        <dbReference type="Proteomes" id="UP000290289"/>
    </source>
</evidence>
<dbReference type="Gene3D" id="3.40.50.720">
    <property type="entry name" value="NAD(P)-binding Rossmann-like Domain"/>
    <property type="match status" value="1"/>
</dbReference>
<reference evidence="1 2" key="1">
    <citation type="submission" date="2018-10" db="EMBL/GenBank/DDBJ databases">
        <title>A high-quality apple genome assembly.</title>
        <authorList>
            <person name="Hu J."/>
        </authorList>
    </citation>
    <scope>NUCLEOTIDE SEQUENCE [LARGE SCALE GENOMIC DNA]</scope>
    <source>
        <strain evidence="2">cv. HFTH1</strain>
        <tissue evidence="1">Young leaf</tissue>
    </source>
</reference>
<proteinExistence type="predicted"/>
<protein>
    <submittedName>
        <fullName evidence="1">Uncharacterized protein</fullName>
    </submittedName>
</protein>
<dbReference type="EMBL" id="RDQH01000341">
    <property type="protein sequence ID" value="RXH75272.1"/>
    <property type="molecule type" value="Genomic_DNA"/>
</dbReference>
<gene>
    <name evidence="1" type="ORF">DVH24_029993</name>
</gene>
<dbReference type="Proteomes" id="UP000290289">
    <property type="component" value="Chromosome 15"/>
</dbReference>
<dbReference type="STRING" id="3750.A0A498HZ59"/>
<name>A0A498HZ59_MALDO</name>
<sequence>MKGFTVEFTLFQDPSGFVHQHLVPSVGIDTKSYVGSLSFFHLTTVKPHHNIHRESAKNPRKPNPKLRPFYLYIPHDHKQEDPDESSDRAFSLPIASLSSTLTPVDAKPSIPLESISSPKTTTWWKRMTLSFSWSNLKLLKMPLLSRKKLLVSIDAGIKLKDLQEWAGHSQFIRVMPNTHSAVGAAASKSVKKDRHFAPSVFEQRRKTMVEVMFPLQKMEGNWDQWYEHRRIK</sequence>
<organism evidence="1 2">
    <name type="scientific">Malus domestica</name>
    <name type="common">Apple</name>
    <name type="synonym">Pyrus malus</name>
    <dbReference type="NCBI Taxonomy" id="3750"/>
    <lineage>
        <taxon>Eukaryota</taxon>
        <taxon>Viridiplantae</taxon>
        <taxon>Streptophyta</taxon>
        <taxon>Embryophyta</taxon>
        <taxon>Tracheophyta</taxon>
        <taxon>Spermatophyta</taxon>
        <taxon>Magnoliopsida</taxon>
        <taxon>eudicotyledons</taxon>
        <taxon>Gunneridae</taxon>
        <taxon>Pentapetalae</taxon>
        <taxon>rosids</taxon>
        <taxon>fabids</taxon>
        <taxon>Rosales</taxon>
        <taxon>Rosaceae</taxon>
        <taxon>Amygdaloideae</taxon>
        <taxon>Maleae</taxon>
        <taxon>Malus</taxon>
    </lineage>
</organism>
<accession>A0A498HZ59</accession>